<feature type="domain" description="SHOCT" evidence="2">
    <location>
        <begin position="148"/>
        <end position="174"/>
    </location>
</feature>
<reference evidence="3 4" key="1">
    <citation type="submission" date="2019-12" db="EMBL/GenBank/DDBJ databases">
        <title>Genomic-based taxomic classification of the family Erythrobacteraceae.</title>
        <authorList>
            <person name="Xu L."/>
        </authorList>
    </citation>
    <scope>NUCLEOTIDE SEQUENCE [LARGE SCALE GENOMIC DNA]</scope>
    <source>
        <strain evidence="3 4">DSM 16225</strain>
    </source>
</reference>
<keyword evidence="1" id="KW-1133">Transmembrane helix</keyword>
<evidence type="ECO:0000313" key="4">
    <source>
        <dbReference type="Proteomes" id="UP000444185"/>
    </source>
</evidence>
<evidence type="ECO:0000259" key="2">
    <source>
        <dbReference type="Pfam" id="PF09851"/>
    </source>
</evidence>
<dbReference type="RefSeq" id="WP_160609035.1">
    <property type="nucleotide sequence ID" value="NZ_WTYF01000004.1"/>
</dbReference>
<accession>A0A844XYF9</accession>
<evidence type="ECO:0000256" key="1">
    <source>
        <dbReference type="SAM" id="Phobius"/>
    </source>
</evidence>
<dbReference type="InterPro" id="IPR018649">
    <property type="entry name" value="SHOCT"/>
</dbReference>
<evidence type="ECO:0000313" key="3">
    <source>
        <dbReference type="EMBL" id="MXO50143.1"/>
    </source>
</evidence>
<dbReference type="InterPro" id="IPR024399">
    <property type="entry name" value="DUF2628"/>
</dbReference>
<dbReference type="EMBL" id="WTYF01000004">
    <property type="protein sequence ID" value="MXO50143.1"/>
    <property type="molecule type" value="Genomic_DNA"/>
</dbReference>
<dbReference type="Pfam" id="PF09851">
    <property type="entry name" value="SHOCT"/>
    <property type="match status" value="1"/>
</dbReference>
<feature type="transmembrane region" description="Helical" evidence="1">
    <location>
        <begin position="74"/>
        <end position="98"/>
    </location>
</feature>
<keyword evidence="1" id="KW-0472">Membrane</keyword>
<keyword evidence="1" id="KW-0812">Transmembrane</keyword>
<name>A0A844XYF9_9SPHN</name>
<dbReference type="AlphaFoldDB" id="A0A844XYF9"/>
<comment type="caution">
    <text evidence="3">The sequence shown here is derived from an EMBL/GenBank/DDBJ whole genome shotgun (WGS) entry which is preliminary data.</text>
</comment>
<sequence>MLAISILLNQNNGIVCEMNFLGLGEGMSSKAGYAVNPLNGAKVQIYEGWNWPAFFFGLFWCMAKGLWKQAAIVFLVVLLSMLIPVLGWLVAIGTWFYLGANGNEMVVNSLVERGYTLDGAAALEESGPARVRITQPSTENAKAEDLGRLERLHALHQAGALTDEEFAEQKSRVLKS</sequence>
<protein>
    <submittedName>
        <fullName evidence="3">DUF2628 domain-containing protein</fullName>
    </submittedName>
</protein>
<dbReference type="OrthoDB" id="7206605at2"/>
<organism evidence="3 4">
    <name type="scientific">Qipengyuania gaetbuli</name>
    <dbReference type="NCBI Taxonomy" id="266952"/>
    <lineage>
        <taxon>Bacteria</taxon>
        <taxon>Pseudomonadati</taxon>
        <taxon>Pseudomonadota</taxon>
        <taxon>Alphaproteobacteria</taxon>
        <taxon>Sphingomonadales</taxon>
        <taxon>Erythrobacteraceae</taxon>
        <taxon>Qipengyuania</taxon>
    </lineage>
</organism>
<gene>
    <name evidence="3" type="ORF">GRI42_02350</name>
</gene>
<dbReference type="Proteomes" id="UP000444185">
    <property type="component" value="Unassembled WGS sequence"/>
</dbReference>
<keyword evidence="4" id="KW-1185">Reference proteome</keyword>
<proteinExistence type="predicted"/>
<dbReference type="Pfam" id="PF10947">
    <property type="entry name" value="DUF2628"/>
    <property type="match status" value="1"/>
</dbReference>